<dbReference type="AlphaFoldDB" id="A0A2M7FC09"/>
<feature type="region of interest" description="Disordered" evidence="1">
    <location>
        <begin position="14"/>
        <end position="38"/>
    </location>
</feature>
<dbReference type="Proteomes" id="UP000228497">
    <property type="component" value="Unassembled WGS sequence"/>
</dbReference>
<dbReference type="EMBL" id="PFFD01000094">
    <property type="protein sequence ID" value="PIV87009.1"/>
    <property type="molecule type" value="Genomic_DNA"/>
</dbReference>
<comment type="caution">
    <text evidence="2">The sequence shown here is derived from an EMBL/GenBank/DDBJ whole genome shotgun (WGS) entry which is preliminary data.</text>
</comment>
<evidence type="ECO:0000313" key="2">
    <source>
        <dbReference type="EMBL" id="PIV87009.1"/>
    </source>
</evidence>
<proteinExistence type="predicted"/>
<protein>
    <submittedName>
        <fullName evidence="2">Uncharacterized protein</fullName>
    </submittedName>
</protein>
<name>A0A2M7FC09_9BACT</name>
<evidence type="ECO:0000313" key="3">
    <source>
        <dbReference type="Proteomes" id="UP000228497"/>
    </source>
</evidence>
<reference evidence="3" key="1">
    <citation type="submission" date="2017-09" db="EMBL/GenBank/DDBJ databases">
        <title>Depth-based differentiation of microbial function through sediment-hosted aquifers and enrichment of novel symbionts in the deep terrestrial subsurface.</title>
        <authorList>
            <person name="Probst A.J."/>
            <person name="Ladd B."/>
            <person name="Jarett J.K."/>
            <person name="Geller-Mcgrath D.E."/>
            <person name="Sieber C.M.K."/>
            <person name="Emerson J.B."/>
            <person name="Anantharaman K."/>
            <person name="Thomas B.C."/>
            <person name="Malmstrom R."/>
            <person name="Stieglmeier M."/>
            <person name="Klingl A."/>
            <person name="Woyke T."/>
            <person name="Ryan C.M."/>
            <person name="Banfield J.F."/>
        </authorList>
    </citation>
    <scope>NUCLEOTIDE SEQUENCE [LARGE SCALE GENOMIC DNA]</scope>
</reference>
<evidence type="ECO:0000256" key="1">
    <source>
        <dbReference type="SAM" id="MobiDB-lite"/>
    </source>
</evidence>
<accession>A0A2M7FC09</accession>
<organism evidence="2 3">
    <name type="scientific">Candidatus Kaiserbacteria bacterium CG17_big_fil_post_rev_8_21_14_2_50_51_7</name>
    <dbReference type="NCBI Taxonomy" id="1974613"/>
    <lineage>
        <taxon>Bacteria</taxon>
        <taxon>Candidatus Kaiseribacteriota</taxon>
    </lineage>
</organism>
<sequence>MASPYHLFVEFARHKAPPKNEAGGAGAQQEPKTSALRPGVRERLLKFDAPYLCHRYNTASSADIKSNLKVSSKVTQPGREPSVPAVVGSIRVRVVSGMGWAAPHRGL</sequence>
<gene>
    <name evidence="2" type="ORF">COW49_02080</name>
</gene>